<name>A0A8S9TYV2_PHYIN</name>
<gene>
    <name evidence="2" type="ORF">GN958_ATG17203</name>
</gene>
<dbReference type="Gene3D" id="3.30.420.10">
    <property type="entry name" value="Ribonuclease H-like superfamily/Ribonuclease H"/>
    <property type="match status" value="1"/>
</dbReference>
<sequence>WKLGGLLRNQAVRRVCRAIYRGKRLSILAALDHAGFASWDCTDGTYTRNSFHKAFVEKILPLLNPWPLPRSIVVIDNAKIHMYRELEHVIYQTGARLIYLPPYSPQLNPIEVIFGLLKRWVQKNANLVFRLYTRLVLDVAMCSCFKPSKSSKRGGALNLYAHCGYDTMLRESEFKLSITDESNDEEY</sequence>
<dbReference type="PANTHER" id="PTHR46564:SF1">
    <property type="entry name" value="TRANSPOSASE"/>
    <property type="match status" value="1"/>
</dbReference>
<dbReference type="GO" id="GO:0003676">
    <property type="term" value="F:nucleic acid binding"/>
    <property type="evidence" value="ECO:0007669"/>
    <property type="project" value="InterPro"/>
</dbReference>
<keyword evidence="2" id="KW-0378">Hydrolase</keyword>
<dbReference type="SUPFAM" id="SSF53098">
    <property type="entry name" value="Ribonuclease H-like"/>
    <property type="match status" value="1"/>
</dbReference>
<protein>
    <submittedName>
        <fullName evidence="2">DDE superfamily endonuclease</fullName>
    </submittedName>
</protein>
<dbReference type="InterPro" id="IPR038717">
    <property type="entry name" value="Tc1-like_DDE_dom"/>
</dbReference>
<organism evidence="2 3">
    <name type="scientific">Phytophthora infestans</name>
    <name type="common">Potato late blight agent</name>
    <name type="synonym">Botrytis infestans</name>
    <dbReference type="NCBI Taxonomy" id="4787"/>
    <lineage>
        <taxon>Eukaryota</taxon>
        <taxon>Sar</taxon>
        <taxon>Stramenopiles</taxon>
        <taxon>Oomycota</taxon>
        <taxon>Peronosporomycetes</taxon>
        <taxon>Peronosporales</taxon>
        <taxon>Peronosporaceae</taxon>
        <taxon>Phytophthora</taxon>
    </lineage>
</organism>
<proteinExistence type="predicted"/>
<evidence type="ECO:0000313" key="3">
    <source>
        <dbReference type="Proteomes" id="UP000704712"/>
    </source>
</evidence>
<dbReference type="Proteomes" id="UP000704712">
    <property type="component" value="Unassembled WGS sequence"/>
</dbReference>
<keyword evidence="2" id="KW-0255">Endonuclease</keyword>
<dbReference type="InterPro" id="IPR036397">
    <property type="entry name" value="RNaseH_sf"/>
</dbReference>
<dbReference type="InterPro" id="IPR012337">
    <property type="entry name" value="RNaseH-like_sf"/>
</dbReference>
<reference evidence="2" key="1">
    <citation type="submission" date="2020-03" db="EMBL/GenBank/DDBJ databases">
        <title>Hybrid Assembly of Korean Phytophthora infestans isolates.</title>
        <authorList>
            <person name="Prokchorchik M."/>
            <person name="Lee Y."/>
            <person name="Seo J."/>
            <person name="Cho J.-H."/>
            <person name="Park Y.-E."/>
            <person name="Jang D.-C."/>
            <person name="Im J.-S."/>
            <person name="Choi J.-G."/>
            <person name="Park H.-J."/>
            <person name="Lee G.-B."/>
            <person name="Lee Y.-G."/>
            <person name="Hong S.-Y."/>
            <person name="Cho K."/>
            <person name="Sohn K.H."/>
        </authorList>
    </citation>
    <scope>NUCLEOTIDE SEQUENCE</scope>
    <source>
        <strain evidence="2">KR_2_A2</strain>
    </source>
</reference>
<accession>A0A8S9TYV2</accession>
<feature type="domain" description="Tc1-like transposase DDE" evidence="1">
    <location>
        <begin position="16"/>
        <end position="126"/>
    </location>
</feature>
<comment type="caution">
    <text evidence="2">The sequence shown here is derived from an EMBL/GenBank/DDBJ whole genome shotgun (WGS) entry which is preliminary data.</text>
</comment>
<dbReference type="Pfam" id="PF13358">
    <property type="entry name" value="DDE_3"/>
    <property type="match status" value="1"/>
</dbReference>
<dbReference type="PANTHER" id="PTHR46564">
    <property type="entry name" value="TRANSPOSASE"/>
    <property type="match status" value="1"/>
</dbReference>
<keyword evidence="2" id="KW-0540">Nuclease</keyword>
<dbReference type="AlphaFoldDB" id="A0A8S9TYV2"/>
<dbReference type="EMBL" id="JAACNO010002359">
    <property type="protein sequence ID" value="KAF4133866.1"/>
    <property type="molecule type" value="Genomic_DNA"/>
</dbReference>
<feature type="non-terminal residue" evidence="2">
    <location>
        <position position="187"/>
    </location>
</feature>
<evidence type="ECO:0000313" key="2">
    <source>
        <dbReference type="EMBL" id="KAF4133866.1"/>
    </source>
</evidence>
<dbReference type="GO" id="GO:0004519">
    <property type="term" value="F:endonuclease activity"/>
    <property type="evidence" value="ECO:0007669"/>
    <property type="project" value="UniProtKB-KW"/>
</dbReference>
<evidence type="ECO:0000259" key="1">
    <source>
        <dbReference type="Pfam" id="PF13358"/>
    </source>
</evidence>